<keyword evidence="3" id="KW-1185">Reference proteome</keyword>
<dbReference type="AlphaFoldDB" id="A0A3D9B8B6"/>
<keyword evidence="1" id="KW-0812">Transmembrane</keyword>
<dbReference type="RefSeq" id="WP_115926792.1">
    <property type="nucleotide sequence ID" value="NZ_QNVV01000002.1"/>
</dbReference>
<evidence type="ECO:0000313" key="2">
    <source>
        <dbReference type="EMBL" id="REC49597.1"/>
    </source>
</evidence>
<dbReference type="Proteomes" id="UP000256257">
    <property type="component" value="Unassembled WGS sequence"/>
</dbReference>
<accession>A0A3D9B8B6</accession>
<dbReference type="OrthoDB" id="767835at2"/>
<reference evidence="2 3" key="1">
    <citation type="submission" date="2018-06" db="EMBL/GenBank/DDBJ databases">
        <title>Novel Chryseobacterium species.</title>
        <authorList>
            <person name="Newman J."/>
            <person name="Hugo C."/>
            <person name="Oosthuizen L."/>
            <person name="Charimba G."/>
        </authorList>
    </citation>
    <scope>NUCLEOTIDE SEQUENCE [LARGE SCALE GENOMIC DNA]</scope>
    <source>
        <strain evidence="2 3">7_F195</strain>
    </source>
</reference>
<organism evidence="2 3">
    <name type="scientific">Chryseobacterium pennipullorum</name>
    <dbReference type="NCBI Taxonomy" id="2258963"/>
    <lineage>
        <taxon>Bacteria</taxon>
        <taxon>Pseudomonadati</taxon>
        <taxon>Bacteroidota</taxon>
        <taxon>Flavobacteriia</taxon>
        <taxon>Flavobacteriales</taxon>
        <taxon>Weeksellaceae</taxon>
        <taxon>Chryseobacterium group</taxon>
        <taxon>Chryseobacterium</taxon>
    </lineage>
</organism>
<dbReference type="EMBL" id="QNVV01000002">
    <property type="protein sequence ID" value="REC49597.1"/>
    <property type="molecule type" value="Genomic_DNA"/>
</dbReference>
<comment type="caution">
    <text evidence="2">The sequence shown here is derived from an EMBL/GenBank/DDBJ whole genome shotgun (WGS) entry which is preliminary data.</text>
</comment>
<feature type="transmembrane region" description="Helical" evidence="1">
    <location>
        <begin position="6"/>
        <end position="29"/>
    </location>
</feature>
<name>A0A3D9B8B6_9FLAO</name>
<keyword evidence="1" id="KW-1133">Transmembrane helix</keyword>
<gene>
    <name evidence="2" type="ORF">DRF67_03775</name>
</gene>
<protein>
    <submittedName>
        <fullName evidence="2">Uncharacterized protein</fullName>
    </submittedName>
</protein>
<evidence type="ECO:0000313" key="3">
    <source>
        <dbReference type="Proteomes" id="UP000256257"/>
    </source>
</evidence>
<evidence type="ECO:0000256" key="1">
    <source>
        <dbReference type="SAM" id="Phobius"/>
    </source>
</evidence>
<sequence length="299" mass="34355">MKTSSLRFYSLIFAELCFLPILFCCNFFLNKISSKDYSPNKKKRKLVHDNKVYINIHEWGGYPLKRTKSVSSIPQFECGLEYQLQRFNSARKNIPLLINITISDIEKSPNIDYIKKDTDNIDSVDNGGMDFSGYSSFYEKIKNKENAYVILSNTSVNAIQEDFLGSHIKYMEDHPEVGMLGVSYCTKIIQTFVRNNFTPHLQSFYILTTIDVLREVVKLNGGFPGVGIDHKLLLIRKGEINLSTLVLKLNYNLAVVQENGEVYQFGRNSVLDNSFNAWKLYFGDVRLISKKPNRINPII</sequence>
<proteinExistence type="predicted"/>
<keyword evidence="1" id="KW-0472">Membrane</keyword>